<dbReference type="SMART" id="SM01328">
    <property type="entry name" value="zf-3CxxC"/>
    <property type="match status" value="1"/>
</dbReference>
<dbReference type="InterPro" id="IPR027377">
    <property type="entry name" value="ZAR1/RTP1-5-like_Znf-3CxxC"/>
</dbReference>
<sequence>MGRRKFFEPVDYNRIIREVMASFDPPYCPQEDIIKEFAKQGVYGKSYLRCKSCGKGWTSAFGWVVIDLRRQKTGKFFKQGCENCAAKTGPFFPKEIFEAMVEIALWKYEYFYYSKEPGDRKPGDGSPPELDIDDLPENEGGPHKVSLCDRCIFKRRRCWEHQIQPRVDNDGYINEDEKEKLLEKHLKHGADDNVPGLNIDHAKKQRKKRRRKRGGRKSRAKREEEQAKGTEAEQNDGNKGQNVTPSRNDNEP</sequence>
<reference evidence="6" key="1">
    <citation type="submission" date="2022-03" db="EMBL/GenBank/DDBJ databases">
        <authorList>
            <person name="Martin C."/>
        </authorList>
    </citation>
    <scope>NUCLEOTIDE SEQUENCE</scope>
</reference>
<name>A0A8S4NDD2_OWEFU</name>
<dbReference type="OrthoDB" id="10619133at2759"/>
<dbReference type="GO" id="GO:0008270">
    <property type="term" value="F:zinc ion binding"/>
    <property type="evidence" value="ECO:0007669"/>
    <property type="project" value="UniProtKB-KW"/>
</dbReference>
<evidence type="ECO:0000256" key="1">
    <source>
        <dbReference type="ARBA" id="ARBA00022723"/>
    </source>
</evidence>
<keyword evidence="2" id="KW-0863">Zinc-finger</keyword>
<dbReference type="AlphaFoldDB" id="A0A8S4NDD2"/>
<feature type="compositionally biased region" description="Basic residues" evidence="4">
    <location>
        <begin position="203"/>
        <end position="220"/>
    </location>
</feature>
<dbReference type="EMBL" id="CAIIXF020000003">
    <property type="protein sequence ID" value="CAH1778825.1"/>
    <property type="molecule type" value="Genomic_DNA"/>
</dbReference>
<feature type="compositionally biased region" description="Basic and acidic residues" evidence="4">
    <location>
        <begin position="221"/>
        <end position="231"/>
    </location>
</feature>
<proteinExistence type="predicted"/>
<keyword evidence="7" id="KW-1185">Reference proteome</keyword>
<comment type="caution">
    <text evidence="6">The sequence shown here is derived from an EMBL/GenBank/DDBJ whole genome shotgun (WGS) entry which is preliminary data.</text>
</comment>
<gene>
    <name evidence="6" type="ORF">OFUS_LOCUS5687</name>
</gene>
<feature type="compositionally biased region" description="Polar residues" evidence="4">
    <location>
        <begin position="235"/>
        <end position="252"/>
    </location>
</feature>
<evidence type="ECO:0000259" key="5">
    <source>
        <dbReference type="SMART" id="SM01328"/>
    </source>
</evidence>
<accession>A0A8S4NDD2</accession>
<evidence type="ECO:0000313" key="7">
    <source>
        <dbReference type="Proteomes" id="UP000749559"/>
    </source>
</evidence>
<evidence type="ECO:0000256" key="3">
    <source>
        <dbReference type="ARBA" id="ARBA00022833"/>
    </source>
</evidence>
<feature type="region of interest" description="Disordered" evidence="4">
    <location>
        <begin position="118"/>
        <end position="138"/>
    </location>
</feature>
<dbReference type="Proteomes" id="UP000749559">
    <property type="component" value="Unassembled WGS sequence"/>
</dbReference>
<organism evidence="6 7">
    <name type="scientific">Owenia fusiformis</name>
    <name type="common">Polychaete worm</name>
    <dbReference type="NCBI Taxonomy" id="6347"/>
    <lineage>
        <taxon>Eukaryota</taxon>
        <taxon>Metazoa</taxon>
        <taxon>Spiralia</taxon>
        <taxon>Lophotrochozoa</taxon>
        <taxon>Annelida</taxon>
        <taxon>Polychaeta</taxon>
        <taxon>Sedentaria</taxon>
        <taxon>Canalipalpata</taxon>
        <taxon>Sabellida</taxon>
        <taxon>Oweniida</taxon>
        <taxon>Oweniidae</taxon>
        <taxon>Owenia</taxon>
    </lineage>
</organism>
<dbReference type="Pfam" id="PF13695">
    <property type="entry name" value="Zn_ribbon_3CxxC"/>
    <property type="match status" value="1"/>
</dbReference>
<feature type="domain" description="3CxxC-type" evidence="5">
    <location>
        <begin position="43"/>
        <end position="154"/>
    </location>
</feature>
<keyword evidence="1" id="KW-0479">Metal-binding</keyword>
<evidence type="ECO:0000256" key="2">
    <source>
        <dbReference type="ARBA" id="ARBA00022771"/>
    </source>
</evidence>
<evidence type="ECO:0000256" key="4">
    <source>
        <dbReference type="SAM" id="MobiDB-lite"/>
    </source>
</evidence>
<keyword evidence="3" id="KW-0862">Zinc</keyword>
<evidence type="ECO:0000313" key="6">
    <source>
        <dbReference type="EMBL" id="CAH1778825.1"/>
    </source>
</evidence>
<feature type="region of interest" description="Disordered" evidence="4">
    <location>
        <begin position="187"/>
        <end position="252"/>
    </location>
</feature>
<protein>
    <recommendedName>
        <fullName evidence="5">3CxxC-type domain-containing protein</fullName>
    </recommendedName>
</protein>